<dbReference type="EMBL" id="SATR01000007">
    <property type="protein sequence ID" value="TFH92400.1"/>
    <property type="molecule type" value="Genomic_DNA"/>
</dbReference>
<protein>
    <submittedName>
        <fullName evidence="1">Uncharacterized protein</fullName>
    </submittedName>
</protein>
<dbReference type="Proteomes" id="UP000297753">
    <property type="component" value="Unassembled WGS sequence"/>
</dbReference>
<name>A0A4Y8WHH7_9VIBR</name>
<evidence type="ECO:0000313" key="1">
    <source>
        <dbReference type="EMBL" id="TFH92400.1"/>
    </source>
</evidence>
<organism evidence="1 2">
    <name type="scientific">Vibrio ouci</name>
    <dbReference type="NCBI Taxonomy" id="2499078"/>
    <lineage>
        <taxon>Bacteria</taxon>
        <taxon>Pseudomonadati</taxon>
        <taxon>Pseudomonadota</taxon>
        <taxon>Gammaproteobacteria</taxon>
        <taxon>Vibrionales</taxon>
        <taxon>Vibrionaceae</taxon>
        <taxon>Vibrio</taxon>
    </lineage>
</organism>
<accession>A0A4Y8WHH7</accession>
<dbReference type="AlphaFoldDB" id="A0A4Y8WHH7"/>
<keyword evidence="2" id="KW-1185">Reference proteome</keyword>
<proteinExistence type="predicted"/>
<evidence type="ECO:0000313" key="2">
    <source>
        <dbReference type="Proteomes" id="UP000297753"/>
    </source>
</evidence>
<comment type="caution">
    <text evidence="1">The sequence shown here is derived from an EMBL/GenBank/DDBJ whole genome shotgun (WGS) entry which is preliminary data.</text>
</comment>
<sequence>MNLLERFNTVNPIDIGMPFEYFPDCRYSLVELMANKQFSIKDFHQAYCWHSFEYTMQGSQISHADDVQLNITLDRKMRGLLLYKDGIDTSPIAENIQRRYGVQIHKTDFQSFDAYVEYLLRSLKKGEPVLSTYSLGYVPTRRHYKKVFGLHSICIVGYNAEHQSFDAIEQAKKPKFSISKGDLFDCFHYLLKEHGACSVFHLEQTHQPKPYSELDFLEMVEFNISNLSDTCSSYGLTCLKKFIADLGLYLESKPEKPIFIPGSWVFSHERISAIRFIESYVTENPQFGESFSFESLTTVLQDLHDKWLAIDFYSEMGLQTNSNKFNQPILEILNSILVKETEALELWRSLSLCFERARQEAC</sequence>
<reference evidence="1 2" key="1">
    <citation type="submission" date="2019-01" db="EMBL/GenBank/DDBJ databases">
        <title>Vibrio BEI176 sp. nov, a marine bacterium isolated from China: eastern marignal seas.</title>
        <authorList>
            <person name="Li B."/>
        </authorList>
    </citation>
    <scope>NUCLEOTIDE SEQUENCE [LARGE SCALE GENOMIC DNA]</scope>
    <source>
        <strain evidence="1 2">BEI176</strain>
    </source>
</reference>
<dbReference type="RefSeq" id="WP_134834848.1">
    <property type="nucleotide sequence ID" value="NZ_SATR01000007.1"/>
</dbReference>
<dbReference type="OrthoDB" id="6304927at2"/>
<gene>
    <name evidence="1" type="ORF">ELS82_06970</name>
</gene>